<feature type="domain" description="Outer membrane protein beta-barrel" evidence="6">
    <location>
        <begin position="382"/>
        <end position="789"/>
    </location>
</feature>
<sequence>MKTYFFSLLFLSICFHLFAQSPTKLISGTVKDTKNEVLPGATVRLLKSADSVLVKGEITDVNGKFSFKDLENSTYLLSITSLGQKQFTSVPLVIDDMHPAISLPVIILLPAKNIELNEVVIKSKKPLIVQEIDKTVVNVEAMISSAASNTLEVMEKTPGVSVSSSGEVSLNGRGGVLVLIDGRSTYMSGQDLAAYLKSLPGGLLDKIELMDNPPARYDASGNAVINIRLKKNREGGLTGNVAMGVSMGKYARTNDALNLNYNFRKVNVFANLGYGYEKNYNLDHFDRRFYNGDAEPTSTVNLVNDQRTVSKGINVNLGLDFAATSKTTYGLILNLNDGERNGKFDYASTTPRPVNGLETTGSGNTVSTDQRTNTSMNLNMLHKFNPNGRELSADVNYLHYQSRGNQTLRNYIFQSGGTPDGQNTFLYAVPSGINIYTAKADYVHPLKNKASIDAGFKTSVIDNDIIFDYYKVTNNVPSLDNSQSNHFRYHENINAIYINGQKKWKRLGAQFGLRVENTQARGKQLGNAEVEGSSFTKNYTGLFPGIFVNYKLDDAGKNTLGLMAVRRISRPNYQLLNPFVFYKDQYSYSSGNPMLNPQYQHRIELKYQHKQFLNMGLSYNKFTHSIFQTTRVDGNVLTTRPDNLAGGFMVLLNTTVSASPVKWWYTNTTLRLSRIGLKGLVDNENLNFSTNIARLEVNNYFTISKNIGAELGGYYASRDLTGQTVTSDMYRVNASVQQRIWKGKGSIRLTFEDLFHSWIYHNKSIGLPQSEYWQTGESDTQRVGFAMTYRFGKDTFARKRKHTNNAMDEEKGRIE</sequence>
<dbReference type="Pfam" id="PF13620">
    <property type="entry name" value="CarboxypepD_reg"/>
    <property type="match status" value="1"/>
</dbReference>
<dbReference type="InterPro" id="IPR036942">
    <property type="entry name" value="Beta-barrel_TonB_sf"/>
</dbReference>
<dbReference type="InterPro" id="IPR008969">
    <property type="entry name" value="CarboxyPept-like_regulatory"/>
</dbReference>
<evidence type="ECO:0000256" key="3">
    <source>
        <dbReference type="ARBA" id="ARBA00023237"/>
    </source>
</evidence>
<evidence type="ECO:0000256" key="4">
    <source>
        <dbReference type="SAM" id="SignalP"/>
    </source>
</evidence>
<dbReference type="EMBL" id="CAJRAF010000004">
    <property type="protein sequence ID" value="CAG5018470.1"/>
    <property type="molecule type" value="Genomic_DNA"/>
</dbReference>
<protein>
    <recommendedName>
        <fullName evidence="9">TonB-dependent receptor</fullName>
    </recommendedName>
</protein>
<reference evidence="7" key="1">
    <citation type="submission" date="2021-04" db="EMBL/GenBank/DDBJ databases">
        <authorList>
            <person name="Rodrigo-Torres L."/>
            <person name="Arahal R. D."/>
            <person name="Lucena T."/>
        </authorList>
    </citation>
    <scope>NUCLEOTIDE SEQUENCE</scope>
    <source>
        <strain evidence="7">CECT 9275</strain>
    </source>
</reference>
<keyword evidence="8" id="KW-1185">Reference proteome</keyword>
<dbReference type="Proteomes" id="UP000680038">
    <property type="component" value="Unassembled WGS sequence"/>
</dbReference>
<dbReference type="GO" id="GO:0009279">
    <property type="term" value="C:cell outer membrane"/>
    <property type="evidence" value="ECO:0007669"/>
    <property type="project" value="UniProtKB-SubCell"/>
</dbReference>
<comment type="subcellular location">
    <subcellularLocation>
        <location evidence="1">Cell outer membrane</location>
    </subcellularLocation>
</comment>
<feature type="signal peptide" evidence="4">
    <location>
        <begin position="1"/>
        <end position="19"/>
    </location>
</feature>
<dbReference type="Pfam" id="PF07715">
    <property type="entry name" value="Plug"/>
    <property type="match status" value="1"/>
</dbReference>
<evidence type="ECO:0000256" key="1">
    <source>
        <dbReference type="ARBA" id="ARBA00004442"/>
    </source>
</evidence>
<evidence type="ECO:0000259" key="5">
    <source>
        <dbReference type="Pfam" id="PF07715"/>
    </source>
</evidence>
<dbReference type="Pfam" id="PF14905">
    <property type="entry name" value="OMP_b-brl_3"/>
    <property type="match status" value="1"/>
</dbReference>
<evidence type="ECO:0000313" key="7">
    <source>
        <dbReference type="EMBL" id="CAG5018470.1"/>
    </source>
</evidence>
<comment type="caution">
    <text evidence="7">The sequence shown here is derived from an EMBL/GenBank/DDBJ whole genome shotgun (WGS) entry which is preliminary data.</text>
</comment>
<evidence type="ECO:0000259" key="6">
    <source>
        <dbReference type="Pfam" id="PF14905"/>
    </source>
</evidence>
<dbReference type="InterPro" id="IPR037066">
    <property type="entry name" value="Plug_dom_sf"/>
</dbReference>
<feature type="domain" description="TonB-dependent receptor plug" evidence="5">
    <location>
        <begin position="135"/>
        <end position="219"/>
    </location>
</feature>
<evidence type="ECO:0008006" key="9">
    <source>
        <dbReference type="Google" id="ProtNLM"/>
    </source>
</evidence>
<dbReference type="Gene3D" id="2.170.130.10">
    <property type="entry name" value="TonB-dependent receptor, plug domain"/>
    <property type="match status" value="1"/>
</dbReference>
<accession>A0A916NP34</accession>
<evidence type="ECO:0000313" key="8">
    <source>
        <dbReference type="Proteomes" id="UP000680038"/>
    </source>
</evidence>
<dbReference type="Gene3D" id="2.60.40.10">
    <property type="entry name" value="Immunoglobulins"/>
    <property type="match status" value="1"/>
</dbReference>
<gene>
    <name evidence="7" type="ORF">DYBT9275_06008</name>
</gene>
<dbReference type="Gene3D" id="2.40.170.20">
    <property type="entry name" value="TonB-dependent receptor, beta-barrel domain"/>
    <property type="match status" value="1"/>
</dbReference>
<dbReference type="AlphaFoldDB" id="A0A916NP34"/>
<dbReference type="InterPro" id="IPR013783">
    <property type="entry name" value="Ig-like_fold"/>
</dbReference>
<evidence type="ECO:0000256" key="2">
    <source>
        <dbReference type="ARBA" id="ARBA00023136"/>
    </source>
</evidence>
<dbReference type="SUPFAM" id="SSF56935">
    <property type="entry name" value="Porins"/>
    <property type="match status" value="1"/>
</dbReference>
<keyword evidence="3" id="KW-0998">Cell outer membrane</keyword>
<proteinExistence type="predicted"/>
<dbReference type="SUPFAM" id="SSF49464">
    <property type="entry name" value="Carboxypeptidase regulatory domain-like"/>
    <property type="match status" value="1"/>
</dbReference>
<name>A0A916NP34_9BACT</name>
<dbReference type="RefSeq" id="WP_215242314.1">
    <property type="nucleotide sequence ID" value="NZ_CAJRAF010000004.1"/>
</dbReference>
<dbReference type="InterPro" id="IPR012910">
    <property type="entry name" value="Plug_dom"/>
</dbReference>
<keyword evidence="4" id="KW-0732">Signal</keyword>
<keyword evidence="2" id="KW-0472">Membrane</keyword>
<organism evidence="7 8">
    <name type="scientific">Dyadobacter helix</name>
    <dbReference type="NCBI Taxonomy" id="2822344"/>
    <lineage>
        <taxon>Bacteria</taxon>
        <taxon>Pseudomonadati</taxon>
        <taxon>Bacteroidota</taxon>
        <taxon>Cytophagia</taxon>
        <taxon>Cytophagales</taxon>
        <taxon>Spirosomataceae</taxon>
        <taxon>Dyadobacter</taxon>
    </lineage>
</organism>
<feature type="chain" id="PRO_5036995804" description="TonB-dependent receptor" evidence="4">
    <location>
        <begin position="20"/>
        <end position="815"/>
    </location>
</feature>
<dbReference type="InterPro" id="IPR041700">
    <property type="entry name" value="OMP_b-brl_3"/>
</dbReference>